<evidence type="ECO:0000313" key="6">
    <source>
        <dbReference type="EMBL" id="KAA8651490.1"/>
    </source>
</evidence>
<dbReference type="GO" id="GO:0008270">
    <property type="term" value="F:zinc ion binding"/>
    <property type="evidence" value="ECO:0007669"/>
    <property type="project" value="InterPro"/>
</dbReference>
<keyword evidence="1" id="KW-0805">Transcription regulation</keyword>
<dbReference type="EMBL" id="QUQM01000002">
    <property type="protein sequence ID" value="KAA8651490.1"/>
    <property type="molecule type" value="Genomic_DNA"/>
</dbReference>
<dbReference type="SMART" id="SM00906">
    <property type="entry name" value="Fungal_trans"/>
    <property type="match status" value="1"/>
</dbReference>
<evidence type="ECO:0000256" key="4">
    <source>
        <dbReference type="SAM" id="MobiDB-lite"/>
    </source>
</evidence>
<dbReference type="OrthoDB" id="5296287at2759"/>
<dbReference type="Proteomes" id="UP000324241">
    <property type="component" value="Unassembled WGS sequence"/>
</dbReference>
<keyword evidence="2" id="KW-0804">Transcription</keyword>
<dbReference type="Pfam" id="PF04082">
    <property type="entry name" value="Fungal_trans"/>
    <property type="match status" value="1"/>
</dbReference>
<gene>
    <name evidence="6" type="ORF">ATNIH1004_000378</name>
</gene>
<comment type="caution">
    <text evidence="6">The sequence shown here is derived from an EMBL/GenBank/DDBJ whole genome shotgun (WGS) entry which is preliminary data.</text>
</comment>
<evidence type="ECO:0000256" key="2">
    <source>
        <dbReference type="ARBA" id="ARBA00023163"/>
    </source>
</evidence>
<evidence type="ECO:0000256" key="3">
    <source>
        <dbReference type="ARBA" id="ARBA00023242"/>
    </source>
</evidence>
<evidence type="ECO:0000259" key="5">
    <source>
        <dbReference type="SMART" id="SM00906"/>
    </source>
</evidence>
<dbReference type="InterPro" id="IPR007219">
    <property type="entry name" value="XnlR_reg_dom"/>
</dbReference>
<feature type="region of interest" description="Disordered" evidence="4">
    <location>
        <begin position="386"/>
        <end position="406"/>
    </location>
</feature>
<feature type="domain" description="Xylanolytic transcriptional activator regulatory" evidence="5">
    <location>
        <begin position="301"/>
        <end position="374"/>
    </location>
</feature>
<dbReference type="AlphaFoldDB" id="A0A5M9N1I1"/>
<reference evidence="6 7" key="1">
    <citation type="submission" date="2019-08" db="EMBL/GenBank/DDBJ databases">
        <title>The genome sequence of a newly discovered highly antifungal drug resistant Aspergillus species, Aspergillus tanneri NIH 1004.</title>
        <authorList>
            <person name="Mounaud S."/>
            <person name="Singh I."/>
            <person name="Joardar V."/>
            <person name="Pakala S."/>
            <person name="Pakala S."/>
            <person name="Venepally P."/>
            <person name="Chung J.K."/>
            <person name="Losada L."/>
            <person name="Nierman W.C."/>
        </authorList>
    </citation>
    <scope>NUCLEOTIDE SEQUENCE [LARGE SCALE GENOMIC DNA]</scope>
    <source>
        <strain evidence="6 7">NIH1004</strain>
    </source>
</reference>
<dbReference type="InterPro" id="IPR053230">
    <property type="entry name" value="Trans_reg_galc"/>
</dbReference>
<feature type="region of interest" description="Disordered" evidence="4">
    <location>
        <begin position="70"/>
        <end position="92"/>
    </location>
</feature>
<dbReference type="GO" id="GO:0006351">
    <property type="term" value="P:DNA-templated transcription"/>
    <property type="evidence" value="ECO:0007669"/>
    <property type="project" value="InterPro"/>
</dbReference>
<proteinExistence type="predicted"/>
<organism evidence="6 7">
    <name type="scientific">Aspergillus tanneri</name>
    <dbReference type="NCBI Taxonomy" id="1220188"/>
    <lineage>
        <taxon>Eukaryota</taxon>
        <taxon>Fungi</taxon>
        <taxon>Dikarya</taxon>
        <taxon>Ascomycota</taxon>
        <taxon>Pezizomycotina</taxon>
        <taxon>Eurotiomycetes</taxon>
        <taxon>Eurotiomycetidae</taxon>
        <taxon>Eurotiales</taxon>
        <taxon>Aspergillaceae</taxon>
        <taxon>Aspergillus</taxon>
        <taxon>Aspergillus subgen. Circumdati</taxon>
    </lineage>
</organism>
<evidence type="ECO:0000313" key="7">
    <source>
        <dbReference type="Proteomes" id="UP000324241"/>
    </source>
</evidence>
<evidence type="ECO:0000256" key="1">
    <source>
        <dbReference type="ARBA" id="ARBA00023015"/>
    </source>
</evidence>
<dbReference type="CDD" id="cd12148">
    <property type="entry name" value="fungal_TF_MHR"/>
    <property type="match status" value="1"/>
</dbReference>
<feature type="region of interest" description="Disordered" evidence="4">
    <location>
        <begin position="666"/>
        <end position="685"/>
    </location>
</feature>
<dbReference type="GO" id="GO:0003677">
    <property type="term" value="F:DNA binding"/>
    <property type="evidence" value="ECO:0007669"/>
    <property type="project" value="InterPro"/>
</dbReference>
<dbReference type="RefSeq" id="XP_033430851.1">
    <property type="nucleotide sequence ID" value="XM_033565094.1"/>
</dbReference>
<dbReference type="PANTHER" id="PTHR47654:SF5">
    <property type="entry name" value="TRANSCRIPTION FACTOR DOMAIN-CONTAINING PROTEIN"/>
    <property type="match status" value="1"/>
</dbReference>
<name>A0A5M9N1I1_9EURO</name>
<dbReference type="VEuPathDB" id="FungiDB:EYZ11_004556"/>
<dbReference type="GeneID" id="54323080"/>
<dbReference type="PANTHER" id="PTHR47654">
    <property type="entry name" value="ZN(II)2CYS6 TRANSCRIPTION FACTOR (EUROFUNG)-RELATED"/>
    <property type="match status" value="1"/>
</dbReference>
<accession>A0A5M9N1I1</accession>
<dbReference type="VEuPathDB" id="FungiDB:EYZ11_004555"/>
<feature type="compositionally biased region" description="Basic and acidic residues" evidence="4">
    <location>
        <begin position="393"/>
        <end position="406"/>
    </location>
</feature>
<protein>
    <recommendedName>
        <fullName evidence="5">Xylanolytic transcriptional activator regulatory domain-containing protein</fullName>
    </recommendedName>
</protein>
<sequence>MGLSGNREPYMGPQGKMAIPRLVEPGASGYGVSGKSQRRHMVNLESKISDYERALRTVGSWHGLAVEEVVRRSQTEEPSPTPPSSSKHTAITRTADYTEEDFGKDEFTRSSGYIGQSSEIYWMHMLDKEITRLSKDSQSNPNSLSSPNARHIHQPIAWFNYHFDDVEISPMEDLDMFALPSHEVAVSLFNTYFSAVHPSFPILGVSTFTDQFHSFMNNPSMKPGNKWLAVLNLTFAIASRYTYLVYGGGWGSDNSNHNAYFLRAKALSIDDQLLNTPDLQGLQVGGLASFYLMALGHINRAWIFCGNAVRQALALGLHLRNVGSSVPDSSKEVRYRLWWSLYTLESHLCTMTGRPSCIPDCMLTAPLPIPYDEVDFHKDEVVRLMSRSTHNPDQPEKPRETSSKEAIDAKRKSLSYSSHSLVPPCGSLYFLQIAKLALIAKKATSMLYGSETAALSWLTVRFAIDELSVEVEAWVMKLPKPYDFTSATPSPNYGAERMCLSIMYYSTKSRIAKPCLRQWDASDADRNEKERIAMDCVESACHVIRLLPEPPDTASLYMVSPWWCILHFLMQATVILLIEANIKFEHAPHRGPMISRAIKKSMEWLSVLSKANTISGKVRSICDYFLQRLDWPIDIEIAKLASPNNPGSNFTADSTVDPPERVTPWSSATQINPTYMPPRQLPSTSNTVAFPPAAETTTTQDCMQSEEPAPHNSYTDEAFYYDPGIGLFEDPSLPSDIDMDSIWDYLGGHKA</sequence>
<keyword evidence="3" id="KW-0539">Nucleus</keyword>